<reference evidence="2" key="1">
    <citation type="journal article" date="2020" name="bioRxiv">
        <title>Comparative genomics of Chlamydomonas.</title>
        <authorList>
            <person name="Craig R.J."/>
            <person name="Hasan A.R."/>
            <person name="Ness R.W."/>
            <person name="Keightley P.D."/>
        </authorList>
    </citation>
    <scope>NUCLEOTIDE SEQUENCE</scope>
    <source>
        <strain evidence="2">CCAP 11/173</strain>
    </source>
</reference>
<protein>
    <submittedName>
        <fullName evidence="2">Uncharacterized protein</fullName>
    </submittedName>
</protein>
<feature type="region of interest" description="Disordered" evidence="1">
    <location>
        <begin position="292"/>
        <end position="332"/>
    </location>
</feature>
<name>A0A835T536_9CHLO</name>
<feature type="compositionally biased region" description="Basic and acidic residues" evidence="1">
    <location>
        <begin position="840"/>
        <end position="852"/>
    </location>
</feature>
<feature type="compositionally biased region" description="Low complexity" evidence="1">
    <location>
        <begin position="312"/>
        <end position="331"/>
    </location>
</feature>
<keyword evidence="3" id="KW-1185">Reference proteome</keyword>
<evidence type="ECO:0000313" key="3">
    <source>
        <dbReference type="Proteomes" id="UP000613740"/>
    </source>
</evidence>
<feature type="compositionally biased region" description="Low complexity" evidence="1">
    <location>
        <begin position="823"/>
        <end position="839"/>
    </location>
</feature>
<feature type="compositionally biased region" description="Low complexity" evidence="1">
    <location>
        <begin position="161"/>
        <end position="174"/>
    </location>
</feature>
<dbReference type="EMBL" id="JAEHOD010000041">
    <property type="protein sequence ID" value="KAG2439087.1"/>
    <property type="molecule type" value="Genomic_DNA"/>
</dbReference>
<feature type="region of interest" description="Disordered" evidence="1">
    <location>
        <begin position="823"/>
        <end position="868"/>
    </location>
</feature>
<organism evidence="2 3">
    <name type="scientific">Chlamydomonas schloesseri</name>
    <dbReference type="NCBI Taxonomy" id="2026947"/>
    <lineage>
        <taxon>Eukaryota</taxon>
        <taxon>Viridiplantae</taxon>
        <taxon>Chlorophyta</taxon>
        <taxon>core chlorophytes</taxon>
        <taxon>Chlorophyceae</taxon>
        <taxon>CS clade</taxon>
        <taxon>Chlamydomonadales</taxon>
        <taxon>Chlamydomonadaceae</taxon>
        <taxon>Chlamydomonas</taxon>
    </lineage>
</organism>
<proteinExistence type="predicted"/>
<feature type="region of interest" description="Disordered" evidence="1">
    <location>
        <begin position="161"/>
        <end position="193"/>
    </location>
</feature>
<gene>
    <name evidence="2" type="ORF">HYH02_006612</name>
</gene>
<evidence type="ECO:0000256" key="1">
    <source>
        <dbReference type="SAM" id="MobiDB-lite"/>
    </source>
</evidence>
<comment type="caution">
    <text evidence="2">The sequence shown here is derived from an EMBL/GenBank/DDBJ whole genome shotgun (WGS) entry which is preliminary data.</text>
</comment>
<evidence type="ECO:0000313" key="2">
    <source>
        <dbReference type="EMBL" id="KAG2439087.1"/>
    </source>
</evidence>
<sequence length="929" mass="94599">MCGRGLRPLQLMLRFRSGAESSWGLSPAARRAYALAVLRALTPSDAAPVSSVLRGSVPGGGPSGSCNAVLAAPKGLSGHASLPDGGGAVAGGGLNGGCLSSGGGGASIRKLRLEGVPLEGSAAVAAEDAVLQALDTALPGLTALKLYGYELGESSCGGITRRSCSGSGSGSNSTDEASSGREACQGVRRGGGGGRGGVSSLLQLLGSRLREVTFQDCRAPAAAVAAAPAPAVAAPGPAVAEAATAAQAEASWDATLLAALRGCSSLRYLGLRSATACCPLLHRLLLLQPASQQPGPDLDPMNASAGRTPAPASAAKLGGDSKGSSSSSSSSRDADYWAVLGRLTALKLQSPLEPPTGTSLAPKPYPLNDSAHGWRDAPDATASARVASLCAVLQRLSGLTRLQLGERMEEFTSLAPLMLLPPPLQQLKPLQSLQQQQHSGAAGVAVLSSSSNTAELLLQPPPLSGLLLLQQLCELDVCSAAVSSGGELAALAALTALTRLSLSAITVASQQQQQLLQLLQITDAAAAWAPAGAVAAVDGGGLGWGASAAGGGMAYMAPSPPSAVLPPPPTAMRYPLPPRLVELAVAEPLSPWALLALQPPPCLAVLRVTGFVLDTWDAESSSSTQPAVAGAGAAAVQSSVARHCQQQQGQQQQLLPEWAERMMPASAMALAAALAALQGGRFAYRDLGIELHIGFSGPRRGRRRYLLPPLDGSSSSRVGSCTNSGRGGDGGAERVCGHGGLWLRQLAGVSGGRLQGLELAGLVLAAADVRLVVAGLPYLQDLRLDCRYPPSALPALAGLRWLQRLLLNASFWDELELQQLDVSGSSSGARGSSGRNARGQLRDQQQEQEREGLLGMPQEAEEEAEESLDEDVGEALRRLCVAAPGCLRDVSLTSAGRAAARHVAMGAVLKVEAGVARVHSGALRVWVAP</sequence>
<dbReference type="OrthoDB" id="10661989at2759"/>
<dbReference type="AlphaFoldDB" id="A0A835T536"/>
<dbReference type="Proteomes" id="UP000613740">
    <property type="component" value="Unassembled WGS sequence"/>
</dbReference>
<feature type="compositionally biased region" description="Acidic residues" evidence="1">
    <location>
        <begin position="859"/>
        <end position="868"/>
    </location>
</feature>
<accession>A0A835T536</accession>